<keyword evidence="4" id="KW-1185">Reference proteome</keyword>
<dbReference type="AlphaFoldDB" id="A0AAN9TXK6"/>
<feature type="compositionally biased region" description="Low complexity" evidence="1">
    <location>
        <begin position="541"/>
        <end position="550"/>
    </location>
</feature>
<dbReference type="InterPro" id="IPR037651">
    <property type="entry name" value="Swc3"/>
</dbReference>
<feature type="compositionally biased region" description="Low complexity" evidence="1">
    <location>
        <begin position="262"/>
        <end position="276"/>
    </location>
</feature>
<evidence type="ECO:0000256" key="1">
    <source>
        <dbReference type="SAM" id="MobiDB-lite"/>
    </source>
</evidence>
<dbReference type="Proteomes" id="UP001320245">
    <property type="component" value="Unassembled WGS sequence"/>
</dbReference>
<feature type="compositionally biased region" description="Low complexity" evidence="1">
    <location>
        <begin position="193"/>
        <end position="215"/>
    </location>
</feature>
<organism evidence="3 4">
    <name type="scientific">Cytospora paraplurivora</name>
    <dbReference type="NCBI Taxonomy" id="2898453"/>
    <lineage>
        <taxon>Eukaryota</taxon>
        <taxon>Fungi</taxon>
        <taxon>Dikarya</taxon>
        <taxon>Ascomycota</taxon>
        <taxon>Pezizomycotina</taxon>
        <taxon>Sordariomycetes</taxon>
        <taxon>Sordariomycetidae</taxon>
        <taxon>Diaporthales</taxon>
        <taxon>Cytosporaceae</taxon>
        <taxon>Cytospora</taxon>
    </lineage>
</organism>
<sequence>MERKRRMPARAAARVEQAAKKSRTATPLPPDHRTATPSSVHNSTPAPEDIQEPARPPPPPLPTSIQPGKPLPTIEDPQPEDLPNKDYQTIQESGVLAESLSRSRQRWISEVLLEKYWTKPIKKKGVVQEDAKNPPKESMTKVGQVTISLEPHYFEATMYAVKDPNKPAQQPTSRPILQYGPPNGVMPPPPTPSSKAATPKSTPAPASAPTAVPPTLSAPPPPPIPSPAVPTNQPIQPLPPTPGIAPARQPPSVASHGAPITAPAVPSVPAKAVASPRGMESMLSTDTASPAPLSRPVNQPQPQSQPLAPQILQPSPSPSAPAALPGTGVATPFSAPGVIPTQPPLPLAGAPTPPGSSRPAPPVAPQNRPPAPVGADPIIVTLAEKANEDPQLRDLMKRVANGNAPKDELARFQAIIDQITAESKRKGALQGPSADRLFVDGRNVRYFAHEVDAIIAIVFRSNPKTTSADLVPPSGSDPLVVALVKSALDDAKTLERIRRIAKDTPEFSDATDLKETLDRLKTQLVQQKPQSPAGPARANGAPTTTPQSVQQPPPAPPAPQQALRSKGPPPVVKPDVSAVVFEFAGGNGDRYLFPKYSIVEHVQTPSGPQVIASFLIVRKGSISEYGGDPKLDYYQPVTVRISASQPRHLEYFSRVVAPPEEVKRYMEDVMDNMTRAEYVLLAWRLPKPDKEVKDDGSGPGSERDNKAEESHTATPEVEDPGLWRKGLTWKKDKTVKQLSAKSASLKEGDKRIASEEEQYQNFIASVSRKQTEIEE</sequence>
<dbReference type="GO" id="GO:0140849">
    <property type="term" value="F:ATP-dependent H2AZ histone chaperone activity"/>
    <property type="evidence" value="ECO:0007669"/>
    <property type="project" value="InterPro"/>
</dbReference>
<feature type="region of interest" description="Disordered" evidence="1">
    <location>
        <begin position="160"/>
        <end position="375"/>
    </location>
</feature>
<dbReference type="PANTHER" id="PTHR28108">
    <property type="entry name" value="SWR1-COMPLEX PROTEIN 3"/>
    <property type="match status" value="1"/>
</dbReference>
<dbReference type="InterPro" id="IPR057558">
    <property type="entry name" value="Swc3_dom"/>
</dbReference>
<feature type="region of interest" description="Disordered" evidence="1">
    <location>
        <begin position="524"/>
        <end position="571"/>
    </location>
</feature>
<feature type="compositionally biased region" description="Polar residues" evidence="1">
    <location>
        <begin position="35"/>
        <end position="45"/>
    </location>
</feature>
<dbReference type="EMBL" id="JAJSPL020000051">
    <property type="protein sequence ID" value="KAK7732471.1"/>
    <property type="molecule type" value="Genomic_DNA"/>
</dbReference>
<gene>
    <name evidence="3" type="ORF">SLS53_008475</name>
</gene>
<dbReference type="GO" id="GO:0000812">
    <property type="term" value="C:Swr1 complex"/>
    <property type="evidence" value="ECO:0007669"/>
    <property type="project" value="InterPro"/>
</dbReference>
<feature type="compositionally biased region" description="Low complexity" evidence="1">
    <location>
        <begin position="300"/>
        <end position="325"/>
    </location>
</feature>
<evidence type="ECO:0000313" key="4">
    <source>
        <dbReference type="Proteomes" id="UP001320245"/>
    </source>
</evidence>
<comment type="caution">
    <text evidence="3">The sequence shown here is derived from an EMBL/GenBank/DDBJ whole genome shotgun (WGS) entry which is preliminary data.</text>
</comment>
<dbReference type="PANTHER" id="PTHR28108:SF1">
    <property type="entry name" value="SWR1-COMPLEX PROTEIN 3"/>
    <property type="match status" value="1"/>
</dbReference>
<feature type="domain" description="SWR1-complex protein 3" evidence="2">
    <location>
        <begin position="69"/>
        <end position="164"/>
    </location>
</feature>
<feature type="compositionally biased region" description="Pro residues" evidence="1">
    <location>
        <begin position="341"/>
        <end position="372"/>
    </location>
</feature>
<feature type="region of interest" description="Disordered" evidence="1">
    <location>
        <begin position="1"/>
        <end position="90"/>
    </location>
</feature>
<feature type="region of interest" description="Disordered" evidence="1">
    <location>
        <begin position="689"/>
        <end position="725"/>
    </location>
</feature>
<name>A0AAN9TXK6_9PEZI</name>
<protein>
    <recommendedName>
        <fullName evidence="2">SWR1-complex protein 3 domain-containing protein</fullName>
    </recommendedName>
</protein>
<dbReference type="Pfam" id="PF24707">
    <property type="entry name" value="Swc3"/>
    <property type="match status" value="1"/>
</dbReference>
<accession>A0AAN9TXK6</accession>
<evidence type="ECO:0000259" key="2">
    <source>
        <dbReference type="Pfam" id="PF24707"/>
    </source>
</evidence>
<reference evidence="3 4" key="1">
    <citation type="journal article" date="2023" name="PLoS ONE">
        <title>Cytospora paraplurivora sp. nov. isolated from orchards with fruit tree decline syndrome in Ontario, Canada.</title>
        <authorList>
            <person name="Ilyukhin E."/>
            <person name="Nguyen H.D.T."/>
            <person name="Castle A.J."/>
            <person name="Ellouze W."/>
        </authorList>
    </citation>
    <scope>NUCLEOTIDE SEQUENCE [LARGE SCALE GENOMIC DNA]</scope>
    <source>
        <strain evidence="3 4">FDS-564</strain>
    </source>
</reference>
<feature type="compositionally biased region" description="Pro residues" evidence="1">
    <location>
        <begin position="216"/>
        <end position="228"/>
    </location>
</feature>
<proteinExistence type="predicted"/>
<evidence type="ECO:0000313" key="3">
    <source>
        <dbReference type="EMBL" id="KAK7732471.1"/>
    </source>
</evidence>
<feature type="compositionally biased region" description="Basic and acidic residues" evidence="1">
    <location>
        <begin position="689"/>
        <end position="711"/>
    </location>
</feature>